<proteinExistence type="predicted"/>
<dbReference type="Proteomes" id="UP001318760">
    <property type="component" value="Unassembled WGS sequence"/>
</dbReference>
<sequence>MENSLNFSDEIKETTGLITSAGSWGLNEFLVFMVIFGFVAFVVIFWLLSKNANANSQKIIEVTTKTNEAFNNNADATRALIETLKIDRVESRQKLSEIHGDIKEIKFSISHKRVKPSFGEHLREADYE</sequence>
<comment type="caution">
    <text evidence="2">The sequence shown here is derived from an EMBL/GenBank/DDBJ whole genome shotgun (WGS) entry which is preliminary data.</text>
</comment>
<keyword evidence="1" id="KW-0472">Membrane</keyword>
<reference evidence="2 3" key="1">
    <citation type="submission" date="2020-10" db="EMBL/GenBank/DDBJ databases">
        <title>Campylobacter californiensis sp. nov. isolated from cattle and feral swine in California.</title>
        <authorList>
            <person name="Miller W.G."/>
        </authorList>
    </citation>
    <scope>NUCLEOTIDE SEQUENCE [LARGE SCALE GENOMIC DNA]</scope>
    <source>
        <strain evidence="2 3">RM12919</strain>
    </source>
</reference>
<protein>
    <submittedName>
        <fullName evidence="2">Uncharacterized protein</fullName>
    </submittedName>
</protein>
<feature type="transmembrane region" description="Helical" evidence="1">
    <location>
        <begin position="29"/>
        <end position="48"/>
    </location>
</feature>
<dbReference type="AlphaFoldDB" id="A0ABD4JJ33"/>
<name>A0ABD4JJ33_9BACT</name>
<keyword evidence="1" id="KW-1133">Transmembrane helix</keyword>
<dbReference type="RefSeq" id="WP_336613628.1">
    <property type="nucleotide sequence ID" value="NZ_JADBHS010000009.1"/>
</dbReference>
<keyword evidence="1" id="KW-0812">Transmembrane</keyword>
<evidence type="ECO:0000313" key="3">
    <source>
        <dbReference type="Proteomes" id="UP001318760"/>
    </source>
</evidence>
<dbReference type="EMBL" id="JADBHS010000009">
    <property type="protein sequence ID" value="MBE2986652.1"/>
    <property type="molecule type" value="Genomic_DNA"/>
</dbReference>
<evidence type="ECO:0000256" key="1">
    <source>
        <dbReference type="SAM" id="Phobius"/>
    </source>
</evidence>
<gene>
    <name evidence="2" type="ORF">CCAL12919_05830</name>
</gene>
<evidence type="ECO:0000313" key="2">
    <source>
        <dbReference type="EMBL" id="MBE2986652.1"/>
    </source>
</evidence>
<accession>A0ABD4JJ33</accession>
<organism evidence="2 3">
    <name type="scientific">Campylobacter californiensis</name>
    <dbReference type="NCBI Taxonomy" id="1032243"/>
    <lineage>
        <taxon>Bacteria</taxon>
        <taxon>Pseudomonadati</taxon>
        <taxon>Campylobacterota</taxon>
        <taxon>Epsilonproteobacteria</taxon>
        <taxon>Campylobacterales</taxon>
        <taxon>Campylobacteraceae</taxon>
        <taxon>Campylobacter</taxon>
    </lineage>
</organism>